<gene>
    <name evidence="1" type="ORF">COY69_02900</name>
</gene>
<comment type="caution">
    <text evidence="1">The sequence shown here is derived from an EMBL/GenBank/DDBJ whole genome shotgun (WGS) entry which is preliminary data.</text>
</comment>
<sequence>DSGVSTWKAEFTGIQNQPVGDGTYAVTLWGSVNATDIEVYDAVYLGIDETQFDTLGPSGDQIAIDLFDMILDINPPALCSGTYGNCIFGDLSNNRSVANNFLQNSTGTPDAILVSNASKSYANKIKSDLETLVQQDNVVEVKLNSRGENERTLAISALSQFAGYNDADAGTFFDTYYFDNSGTAGVIKDNLTESDADTLIANLTSQLYSSLFSASPGNLNKVFLESSVVPYPKQPIIDELIIIGLNTSTATVIVNAGSGLIRTGISQTEAQAIESAIGAVGGQVTIQEISSVPVTNPNDAVISFNKTDGTGSYFIDNVRLVNMAHDSEQYVPLIKNSWKTPEGYDVSPICDSSPTDAYPGEYLGCREYKTRDNNIALILSINPSIVTFTGFQNLCRKEAVGCVGLVDTHNIPLSEDLSLHKVAYNLLCFKDKISLLGGSSCDVTIDDSDYSCTVEIGQSSCHIEGPVNIYSESSLVLLPATIGIITQDTAYVDPSTVIVPVSPAENADLVYLAVTDDFLCRQSYLGCQEVGVQNQILPVIPGEETQRSYEFSNKTILNNPANYGETLCVQEQKSCSQFTSDKNISFFKDPLQNSGALCVYQDSKQINSTEVKGWFLDGVGRCGVNINDVSGSFCKEDKDCVNGLTCNGIGNQACYPNYLDASGEYGLYSNGSQGYENFVGSCDPAYNGCTQLVDPTDKQDYYVINDDRLFANKSECEGKVSQKEGCVLFDMTENPNKFYDSVTTYQDSKKIDYLPVEPVTSSSLGLDSNTFIKVDRDRQCGQWLSCSTSKTEIDDNGIAQELCTEYKSCNKMGLGGECAQDGWVQDSLQSINRLTESVYLKKNFSNFGTDYSGLSIFNKFDPSGYVYLIFPNHKDVYIAYQANDRLFAGEYAVNGCFNTANITNHDGDVCGSNDGGRCFNQKCLYPIDGVFDNQVKPVNSPTPEVNEKIIQENIDAMLSKMEHGTCKSYPETSSPFDTNIALDVDLTIPEIIKNFEKKNNSSVDGPNMRLEYTSGKKAGFGNANICQFNDGGKGNCSCDYIKVEYKNGAIDYWPGLTKSEIPTGICSGTGNKDGQPCSEDIDCGANGVGICNKQKQVGNFIGFKGLCLEYDFSRPLTTISDNAKTYDKFACLTWLPIQVSASSYDLYNTALEAGYYPVKDYDSEYGGLAYCKEAQSVYLAYDKNMHNVALSTDPYLYDQDINSNSSFEVWLGSYFTTSYYYNYSRLFGNGEIKNSSLFNEGKISYGTSNEGVDVYRNEGDYRDIVTRAKDDLDNKKTAHKTFQVWGWRNLSANARLLRLDLQNDNGKEKSMFRYDKGLITSNITFPNDDKTVAMFSFAPVLSIYGVAQEDTGAAMHPPRLWDSNFDVPKKGSSNNIGNVFNYFSVVNAGINSIETSAFSPDFDASSTDNNYIYVDTAVEKNINEYMLDRVYFVPIILPDGGEGNNPSVLSNKFYIDFSYLRRKADKSNDLPIETHSSPTCYGGNDSLCISSSVSKKVTSYLLERNQGSWSDNCSNNGLMSFCNYNSAFLLDQSQNSRNKIYRRYVTVFNFELPVGTTVDSLIDPFKQPCVVSVDDTASNFVAIGMDFNKDGEFLGYISRWCNNFEQGDDEEGNGISFATFAQFANVCTDVVSVVNDDSQQLGDYNKAWTDRVWENALGSYGGFICGADIRLNSAIIPYGSLESSVNQTSLNVTKFSDLPTYIRFYSFPQGNNNLGSPYWCGTALFPDINYVPYIFDPSFDHTSLPKLFKKYYTEWFIPTATPTTSPFLNKDFSGGDLENTKPPKIFAIDYLTCDSNQSENCPSTKEGITINSRNYPIDNTDPTWRNEDNNHDGAVDPMIGYGSYKANVRFFAYADDNRMPIKRVMIDWGDNSYINDIRGSYKNRKPYCQSDSNVGRCTNRATWQEGDSQLTCKENIDCINSLGAGYTCDKLAPATSHFGDQDRACMENYFEFSHTYFCDRETAGTSTLYTLSDIRDNGVLLFGSPANASAAYNQLKSIKVGEAQNQTLNDNDTVCVYKPGVQILDNWGWCNGSCVDGYHFEGSNVVVNTGPQSNIIEGCYNDLKLGIPDGSGFADLPQCISSNIIEGAYPWTDYNGAIIVIP</sequence>
<dbReference type="Proteomes" id="UP000229449">
    <property type="component" value="Unassembled WGS sequence"/>
</dbReference>
<evidence type="ECO:0000313" key="1">
    <source>
        <dbReference type="EMBL" id="PIY93200.1"/>
    </source>
</evidence>
<evidence type="ECO:0000313" key="2">
    <source>
        <dbReference type="Proteomes" id="UP000229449"/>
    </source>
</evidence>
<name>A0A2M7R8Y4_9BACT</name>
<accession>A0A2M7R8Y4</accession>
<organism evidence="1 2">
    <name type="scientific">Candidatus Magasanikbacteria bacterium CG_4_10_14_0_8_um_filter_32_14</name>
    <dbReference type="NCBI Taxonomy" id="1974640"/>
    <lineage>
        <taxon>Bacteria</taxon>
        <taxon>Candidatus Magasanikiibacteriota</taxon>
    </lineage>
</organism>
<feature type="non-terminal residue" evidence="1">
    <location>
        <position position="1"/>
    </location>
</feature>
<dbReference type="EMBL" id="PFMA01000073">
    <property type="protein sequence ID" value="PIY93200.1"/>
    <property type="molecule type" value="Genomic_DNA"/>
</dbReference>
<protein>
    <submittedName>
        <fullName evidence="1">Uncharacterized protein</fullName>
    </submittedName>
</protein>
<proteinExistence type="predicted"/>
<reference evidence="2" key="1">
    <citation type="submission" date="2017-09" db="EMBL/GenBank/DDBJ databases">
        <title>Depth-based differentiation of microbial function through sediment-hosted aquifers and enrichment of novel symbionts in the deep terrestrial subsurface.</title>
        <authorList>
            <person name="Probst A.J."/>
            <person name="Ladd B."/>
            <person name="Jarett J.K."/>
            <person name="Geller-Mcgrath D.E."/>
            <person name="Sieber C.M.K."/>
            <person name="Emerson J.B."/>
            <person name="Anantharaman K."/>
            <person name="Thomas B.C."/>
            <person name="Malmstrom R."/>
            <person name="Stieglmeier M."/>
            <person name="Klingl A."/>
            <person name="Woyke T."/>
            <person name="Ryan C.M."/>
            <person name="Banfield J.F."/>
        </authorList>
    </citation>
    <scope>NUCLEOTIDE SEQUENCE [LARGE SCALE GENOMIC DNA]</scope>
</reference>